<feature type="region of interest" description="Disordered" evidence="1">
    <location>
        <begin position="46"/>
        <end position="85"/>
    </location>
</feature>
<evidence type="ECO:0000313" key="5">
    <source>
        <dbReference type="Proteomes" id="UP000037923"/>
    </source>
</evidence>
<evidence type="ECO:0000256" key="3">
    <source>
        <dbReference type="SAM" id="SignalP"/>
    </source>
</evidence>
<dbReference type="AlphaFoldDB" id="A0A0M9FPZ0"/>
<protein>
    <recommendedName>
        <fullName evidence="6">Transmembrane protein</fullName>
    </recommendedName>
</protein>
<name>A0A0M9FPZ0_LEPPY</name>
<keyword evidence="3" id="KW-0732">Signal</keyword>
<evidence type="ECO:0000256" key="2">
    <source>
        <dbReference type="SAM" id="Phobius"/>
    </source>
</evidence>
<evidence type="ECO:0000256" key="1">
    <source>
        <dbReference type="SAM" id="MobiDB-lite"/>
    </source>
</evidence>
<feature type="transmembrane region" description="Helical" evidence="2">
    <location>
        <begin position="691"/>
        <end position="712"/>
    </location>
</feature>
<feature type="region of interest" description="Disordered" evidence="1">
    <location>
        <begin position="659"/>
        <end position="680"/>
    </location>
</feature>
<feature type="region of interest" description="Disordered" evidence="1">
    <location>
        <begin position="1028"/>
        <end position="1065"/>
    </location>
</feature>
<dbReference type="VEuPathDB" id="TriTrypDB:LpyrH10_34_0620"/>
<feature type="region of interest" description="Disordered" evidence="1">
    <location>
        <begin position="212"/>
        <end position="235"/>
    </location>
</feature>
<dbReference type="GeneID" id="26910042"/>
<feature type="transmembrane region" description="Helical" evidence="2">
    <location>
        <begin position="732"/>
        <end position="750"/>
    </location>
</feature>
<comment type="caution">
    <text evidence="4">The sequence shown here is derived from an EMBL/GenBank/DDBJ whole genome shotgun (WGS) entry which is preliminary data.</text>
</comment>
<keyword evidence="2" id="KW-0812">Transmembrane</keyword>
<dbReference type="EMBL" id="LGTL01000034">
    <property type="protein sequence ID" value="KPA73627.1"/>
    <property type="molecule type" value="Genomic_DNA"/>
</dbReference>
<feature type="signal peptide" evidence="3">
    <location>
        <begin position="1"/>
        <end position="24"/>
    </location>
</feature>
<feature type="chain" id="PRO_5005836020" description="Transmembrane protein" evidence="3">
    <location>
        <begin position="25"/>
        <end position="1065"/>
    </location>
</feature>
<keyword evidence="2" id="KW-0472">Membrane</keyword>
<feature type="transmembrane region" description="Helical" evidence="2">
    <location>
        <begin position="762"/>
        <end position="784"/>
    </location>
</feature>
<dbReference type="Proteomes" id="UP000037923">
    <property type="component" value="Unassembled WGS sequence"/>
</dbReference>
<accession>A0A0M9FPZ0</accession>
<feature type="transmembrane region" description="Helical" evidence="2">
    <location>
        <begin position="842"/>
        <end position="862"/>
    </location>
</feature>
<reference evidence="4 5" key="1">
    <citation type="submission" date="2015-07" db="EMBL/GenBank/DDBJ databases">
        <title>High-quality genome of monoxenous trypanosomatid Leptomonas pyrrhocoris.</title>
        <authorList>
            <person name="Flegontov P."/>
            <person name="Butenko A."/>
            <person name="Firsov S."/>
            <person name="Vlcek C."/>
            <person name="Logacheva M.D."/>
            <person name="Field M."/>
            <person name="Filatov D."/>
            <person name="Flegontova O."/>
            <person name="Gerasimov E."/>
            <person name="Jackson A.P."/>
            <person name="Kelly S."/>
            <person name="Opperdoes F."/>
            <person name="O'Reilly A."/>
            <person name="Votypka J."/>
            <person name="Yurchenko V."/>
            <person name="Lukes J."/>
        </authorList>
    </citation>
    <scope>NUCLEOTIDE SEQUENCE [LARGE SCALE GENOMIC DNA]</scope>
    <source>
        <strain evidence="4">H10</strain>
    </source>
</reference>
<feature type="transmembrane region" description="Helical" evidence="2">
    <location>
        <begin position="796"/>
        <end position="821"/>
    </location>
</feature>
<sequence length="1065" mass="115570">MSPSALSRMRVLMLVLVLLYVATAEPHPHPGESQLAAQVSPASATDLSASHRLPSKAAAASTVDKAEYTGRTTTQASAEEEEVREGVDAAFDGAAVPRRTMRDGTPPLRCADLFYNTTSTHLLRSSSSTSHVPHEEEEVFRLLPVREDCFLTPMPPAVLGSDRWQLFRSAATAGSRTHESDAVAVWQIGPHTPATQPLLENRFHFYFMNLSSSSSSSSGSRGRRPDSSPFEFGKETSTTATVTSGVLGQLARRLDAYNDLYTSHEARRRSPQPHVGANGVPIVVHRSSAGNSGDDAQKTRDKEANDHAYYNSYHYYACALEALQSCQAAVVSVLRRLGALEYVQRLGQEAYLNARVRAWSRWTTWTNVFFTRQLVLRFPVGSYAYDALTPAGLSAADRAKLMRRSRNDGEQRQFCVGGDCEEAEEEVAAAAGDEDPINNDRELLSRMDMAASSSHSLLRLLSFPPVAQRTPHALRYACSLSAVSAASLIVREDALAQAQQREATARLFTPGSKVSATSFATRWLRGGGASTTQHRGSAATAAAPSAPSRGLLVSHVLNFVFRLVQRLVNAEQDEDVFADISGNTGGAAYPGQAFSSATAGTAAATRLGSPAVCAARAFLRRVREELGPYQSTAVSSLPMALQQLIGSRVMRTQTQLIEEERETSTADTKPSAVGGNEKQTRMRRRRRVDFMMEWTATLPAGTPMCLALIALPDADGSLKKASPELHLRVEESLVFDQLWLLLLLAAYAVLQLERCVAQSAVARHIVTGLTGTLLLGVMVVFYVLRELQRMSVGKLAVVAALILGGSTAALEGIFSVLWSYYNLDSLWRSPSASHAAAERGDALLLLGLIVLSALFALNDLLFTLLIPAVYFTAVTRWSMRVLLGLLWWICLRRNAEATLWTVSAYVLVFNARWLWWALWSACCFCGCLPRRRTPQQPRLAASSGNGVWCLQDPLDEIPDSARQARGYVRPIAAAAAAAAGTVDNRHNGSGEGYARLSTTASRMKKFEEDGAASTRQALEALAAHLRANPGKYATRLRDPNGVQRWAGGTSDSTARESEASGDDDG</sequence>
<feature type="transmembrane region" description="Helical" evidence="2">
    <location>
        <begin position="897"/>
        <end position="919"/>
    </location>
</feature>
<keyword evidence="5" id="KW-1185">Reference proteome</keyword>
<evidence type="ECO:0008006" key="6">
    <source>
        <dbReference type="Google" id="ProtNLM"/>
    </source>
</evidence>
<proteinExistence type="predicted"/>
<dbReference type="OrthoDB" id="267798at2759"/>
<dbReference type="RefSeq" id="XP_015652066.1">
    <property type="nucleotide sequence ID" value="XM_015809391.1"/>
</dbReference>
<evidence type="ECO:0000313" key="4">
    <source>
        <dbReference type="EMBL" id="KPA73627.1"/>
    </source>
</evidence>
<keyword evidence="2" id="KW-1133">Transmembrane helix</keyword>
<gene>
    <name evidence="4" type="ORF">ABB37_09759</name>
</gene>
<dbReference type="OMA" id="WHIGPRT"/>
<organism evidence="4 5">
    <name type="scientific">Leptomonas pyrrhocoris</name>
    <name type="common">Firebug parasite</name>
    <dbReference type="NCBI Taxonomy" id="157538"/>
    <lineage>
        <taxon>Eukaryota</taxon>
        <taxon>Discoba</taxon>
        <taxon>Euglenozoa</taxon>
        <taxon>Kinetoplastea</taxon>
        <taxon>Metakinetoplastina</taxon>
        <taxon>Trypanosomatida</taxon>
        <taxon>Trypanosomatidae</taxon>
        <taxon>Leishmaniinae</taxon>
        <taxon>Leptomonas</taxon>
    </lineage>
</organism>